<comment type="caution">
    <text evidence="8">The sequence shown here is derived from an EMBL/GenBank/DDBJ whole genome shotgun (WGS) entry which is preliminary data.</text>
</comment>
<dbReference type="GO" id="GO:0005762">
    <property type="term" value="C:mitochondrial large ribosomal subunit"/>
    <property type="evidence" value="ECO:0007669"/>
    <property type="project" value="TreeGrafter"/>
</dbReference>
<dbReference type="AlphaFoldDB" id="A0AAN9TKR9"/>
<dbReference type="Proteomes" id="UP001367676">
    <property type="component" value="Unassembled WGS sequence"/>
</dbReference>
<keyword evidence="4" id="KW-0496">Mitochondrion</keyword>
<keyword evidence="5" id="KW-0687">Ribonucleoprotein</keyword>
<evidence type="ECO:0000256" key="4">
    <source>
        <dbReference type="ARBA" id="ARBA00023128"/>
    </source>
</evidence>
<sequence>MAVYVRHVLSTDGPKILKNSLKSSLIIPVRFSRDSRKVKRLPKRFIENVPVKPKLESLSSKGFLRNITPFTPPKDASQKLNKWFLDVVGTNDPDYAVNLQQKFQLLSALSSEFSYTVPNSLLHRMITLGHIQEYYLTPIENVTPYDELKEMELPPNLHILYDYHRFHPDTDTMFGGVSAFPKSSTIVSGLKEKEKYKGYDAGNPFWDI</sequence>
<protein>
    <recommendedName>
        <fullName evidence="6">Large ribosomal subunit protein mL50</fullName>
    </recommendedName>
    <alternativeName>
        <fullName evidence="7">39S ribosomal protein L50, mitochondrial</fullName>
    </alternativeName>
</protein>
<dbReference type="PANTHER" id="PTHR31542">
    <property type="entry name" value="39A RIBOSOMAL PROTEIN L50, MITOCHONDRIAL"/>
    <property type="match status" value="1"/>
</dbReference>
<evidence type="ECO:0000256" key="5">
    <source>
        <dbReference type="ARBA" id="ARBA00023274"/>
    </source>
</evidence>
<organism evidence="8 9">
    <name type="scientific">Parthenolecanium corni</name>
    <dbReference type="NCBI Taxonomy" id="536013"/>
    <lineage>
        <taxon>Eukaryota</taxon>
        <taxon>Metazoa</taxon>
        <taxon>Ecdysozoa</taxon>
        <taxon>Arthropoda</taxon>
        <taxon>Hexapoda</taxon>
        <taxon>Insecta</taxon>
        <taxon>Pterygota</taxon>
        <taxon>Neoptera</taxon>
        <taxon>Paraneoptera</taxon>
        <taxon>Hemiptera</taxon>
        <taxon>Sternorrhyncha</taxon>
        <taxon>Coccoidea</taxon>
        <taxon>Coccidae</taxon>
        <taxon>Parthenolecanium</taxon>
    </lineage>
</organism>
<evidence type="ECO:0000313" key="8">
    <source>
        <dbReference type="EMBL" id="KAK7590813.1"/>
    </source>
</evidence>
<dbReference type="InterPro" id="IPR018305">
    <property type="entry name" value="Ribosomal_m50"/>
</dbReference>
<evidence type="ECO:0000313" key="9">
    <source>
        <dbReference type="Proteomes" id="UP001367676"/>
    </source>
</evidence>
<name>A0AAN9TKR9_9HEMI</name>
<evidence type="ECO:0000256" key="1">
    <source>
        <dbReference type="ARBA" id="ARBA00004173"/>
    </source>
</evidence>
<reference evidence="8 9" key="1">
    <citation type="submission" date="2024-03" db="EMBL/GenBank/DDBJ databases">
        <title>Adaptation during the transition from Ophiocordyceps entomopathogen to insect associate is accompanied by gene loss and intensified selection.</title>
        <authorList>
            <person name="Ward C.M."/>
            <person name="Onetto C.A."/>
            <person name="Borneman A.R."/>
        </authorList>
    </citation>
    <scope>NUCLEOTIDE SEQUENCE [LARGE SCALE GENOMIC DNA]</scope>
    <source>
        <strain evidence="8">AWRI1</strain>
        <tissue evidence="8">Single Adult Female</tissue>
    </source>
</reference>
<accession>A0AAN9TKR9</accession>
<keyword evidence="3" id="KW-0689">Ribosomal protein</keyword>
<proteinExistence type="inferred from homology"/>
<comment type="subcellular location">
    <subcellularLocation>
        <location evidence="1">Mitochondrion</location>
    </subcellularLocation>
</comment>
<evidence type="ECO:0000256" key="3">
    <source>
        <dbReference type="ARBA" id="ARBA00022980"/>
    </source>
</evidence>
<dbReference type="EMBL" id="JBBCAQ010000022">
    <property type="protein sequence ID" value="KAK7590813.1"/>
    <property type="molecule type" value="Genomic_DNA"/>
</dbReference>
<evidence type="ECO:0000256" key="2">
    <source>
        <dbReference type="ARBA" id="ARBA00008860"/>
    </source>
</evidence>
<evidence type="ECO:0000256" key="7">
    <source>
        <dbReference type="ARBA" id="ARBA00035398"/>
    </source>
</evidence>
<dbReference type="PANTHER" id="PTHR31542:SF1">
    <property type="entry name" value="LARGE RIBOSOMAL SUBUNIT PROTEIN ML50"/>
    <property type="match status" value="1"/>
</dbReference>
<evidence type="ECO:0000256" key="6">
    <source>
        <dbReference type="ARBA" id="ARBA00035183"/>
    </source>
</evidence>
<comment type="similarity">
    <text evidence="2">Belongs to the mitochondrion-specific ribosomal protein mL50 family.</text>
</comment>
<keyword evidence="9" id="KW-1185">Reference proteome</keyword>
<gene>
    <name evidence="8" type="ORF">V9T40_002426</name>
</gene>